<keyword evidence="3" id="KW-1185">Reference proteome</keyword>
<organism evidence="2 3">
    <name type="scientific">Agaricus bisporus var. burnettii (strain JB137-S8 / ATCC MYA-4627 / FGSC 10392)</name>
    <name type="common">White button mushroom</name>
    <dbReference type="NCBI Taxonomy" id="597362"/>
    <lineage>
        <taxon>Eukaryota</taxon>
        <taxon>Fungi</taxon>
        <taxon>Dikarya</taxon>
        <taxon>Basidiomycota</taxon>
        <taxon>Agaricomycotina</taxon>
        <taxon>Agaricomycetes</taxon>
        <taxon>Agaricomycetidae</taxon>
        <taxon>Agaricales</taxon>
        <taxon>Agaricineae</taxon>
        <taxon>Agaricaceae</taxon>
        <taxon>Agaricus</taxon>
    </lineage>
</organism>
<dbReference type="EMBL" id="JH971423">
    <property type="protein sequence ID" value="EKM74952.1"/>
    <property type="molecule type" value="Genomic_DNA"/>
</dbReference>
<dbReference type="HOGENOM" id="CLU_495162_0_0_1"/>
<dbReference type="RefSeq" id="XP_007334418.1">
    <property type="nucleotide sequence ID" value="XM_007334356.1"/>
</dbReference>
<protein>
    <submittedName>
        <fullName evidence="2">Uncharacterized protein</fullName>
    </submittedName>
</protein>
<dbReference type="OrthoDB" id="2664977at2759"/>
<feature type="compositionally biased region" description="Polar residues" evidence="1">
    <location>
        <begin position="506"/>
        <end position="520"/>
    </location>
</feature>
<reference evidence="3" key="1">
    <citation type="journal article" date="2012" name="Proc. Natl. Acad. Sci. U.S.A.">
        <title>Genome sequence of the button mushroom Agaricus bisporus reveals mechanisms governing adaptation to a humic-rich ecological niche.</title>
        <authorList>
            <person name="Morin E."/>
            <person name="Kohler A."/>
            <person name="Baker A.R."/>
            <person name="Foulongne-Oriol M."/>
            <person name="Lombard V."/>
            <person name="Nagy L.G."/>
            <person name="Ohm R.A."/>
            <person name="Patyshakuliyeva A."/>
            <person name="Brun A."/>
            <person name="Aerts A.L."/>
            <person name="Bailey A.M."/>
            <person name="Billette C."/>
            <person name="Coutinho P.M."/>
            <person name="Deakin G."/>
            <person name="Doddapaneni H."/>
            <person name="Floudas D."/>
            <person name="Grimwood J."/>
            <person name="Hilden K."/>
            <person name="Kuees U."/>
            <person name="LaButti K.M."/>
            <person name="Lapidus A."/>
            <person name="Lindquist E.A."/>
            <person name="Lucas S.M."/>
            <person name="Murat C."/>
            <person name="Riley R.W."/>
            <person name="Salamov A.A."/>
            <person name="Schmutz J."/>
            <person name="Subramanian V."/>
            <person name="Woesten H.A.B."/>
            <person name="Xu J."/>
            <person name="Eastwood D.C."/>
            <person name="Foster G.D."/>
            <person name="Sonnenberg A.S."/>
            <person name="Cullen D."/>
            <person name="de Vries R.P."/>
            <person name="Lundell T."/>
            <person name="Hibbett D.S."/>
            <person name="Henrissat B."/>
            <person name="Burton K.S."/>
            <person name="Kerrigan R.W."/>
            <person name="Challen M.P."/>
            <person name="Grigoriev I.V."/>
            <person name="Martin F."/>
        </authorList>
    </citation>
    <scope>NUCLEOTIDE SEQUENCE [LARGE SCALE GENOMIC DNA]</scope>
    <source>
        <strain evidence="3">JB137-S8 / ATCC MYA-4627 / FGSC 10392</strain>
    </source>
</reference>
<feature type="compositionally biased region" description="Low complexity" evidence="1">
    <location>
        <begin position="541"/>
        <end position="550"/>
    </location>
</feature>
<feature type="compositionally biased region" description="Polar residues" evidence="1">
    <location>
        <begin position="95"/>
        <end position="114"/>
    </location>
</feature>
<dbReference type="AlphaFoldDB" id="K5WWH9"/>
<sequence length="556" mass="61163">MEPEPSHPPSPESLEKNPRKRSLSNPIDYALPGIKQLKTAQTTTPNLPFLPTPIMTPTPEETPTHSEPPPTSLAQALPNDEDSHMGDPNAGGGSDETSTVSAKESAQNRAQTHTGPIDPFTTPTPGHQPRARGQHKPNSARSAAARTISARHPIGHPLHPDTQASRAPNNTPQLGPGQPTLPTPLEHPGPPTHPGLILQPGYMPNPTLLSHPLPTSEDGIITLGDFRYTEYPRESSRLYPQLGHNNLLHHQPQQILSWTSKRGNKVLVREFRARYEIDVEARRKCRDDIEETITNFLGQDASFELSDPKVNPLATRGRTDPPWHTLVYNLHDAHLVKLLAHPIIATPKCVLIISPFHQVIPTFITSITGLTCKSNTPSGQRIALEAVRRGLMSNTSLSNDFDQIAGAEAFQKLIDGLQVYFVNTSSTHPNEGWWNVESTGMPRSITIEQHQALMDRIKKLTFPTDDHGDGIALLRSRECINCKCISHTVSLCPLYDMKGWLGPSKTDLQSFTKNPSTTEQSSRGRPSRGRGAWMRGGTGNRGSNRSLSRGFMNKRG</sequence>
<accession>K5WWH9</accession>
<feature type="region of interest" description="Disordered" evidence="1">
    <location>
        <begin position="1"/>
        <end position="190"/>
    </location>
</feature>
<gene>
    <name evidence="2" type="ORF">AGABI1DRAFT_132724</name>
</gene>
<dbReference type="GeneID" id="18827757"/>
<feature type="compositionally biased region" description="Low complexity" evidence="1">
    <location>
        <begin position="139"/>
        <end position="151"/>
    </location>
</feature>
<feature type="region of interest" description="Disordered" evidence="1">
    <location>
        <begin position="506"/>
        <end position="556"/>
    </location>
</feature>
<dbReference type="InParanoid" id="K5WWH9"/>
<evidence type="ECO:0000256" key="1">
    <source>
        <dbReference type="SAM" id="MobiDB-lite"/>
    </source>
</evidence>
<dbReference type="KEGG" id="abp:AGABI1DRAFT132724"/>
<evidence type="ECO:0000313" key="3">
    <source>
        <dbReference type="Proteomes" id="UP000008493"/>
    </source>
</evidence>
<dbReference type="Proteomes" id="UP000008493">
    <property type="component" value="Unassembled WGS sequence"/>
</dbReference>
<proteinExistence type="predicted"/>
<feature type="compositionally biased region" description="Pro residues" evidence="1">
    <location>
        <begin position="1"/>
        <end position="11"/>
    </location>
</feature>
<dbReference type="OMA" id="NDEDSHM"/>
<name>K5WWH9_AGABU</name>
<feature type="compositionally biased region" description="Pro residues" evidence="1">
    <location>
        <begin position="179"/>
        <end position="190"/>
    </location>
</feature>
<evidence type="ECO:0000313" key="2">
    <source>
        <dbReference type="EMBL" id="EKM74952.1"/>
    </source>
</evidence>